<dbReference type="AlphaFoldDB" id="A0A9P9E2C7"/>
<comment type="caution">
    <text evidence="1">The sequence shown here is derived from an EMBL/GenBank/DDBJ whole genome shotgun (WGS) entry which is preliminary data.</text>
</comment>
<reference evidence="1" key="1">
    <citation type="journal article" date="2021" name="Nat. Commun.">
        <title>Genetic determinants of endophytism in the Arabidopsis root mycobiome.</title>
        <authorList>
            <person name="Mesny F."/>
            <person name="Miyauchi S."/>
            <person name="Thiergart T."/>
            <person name="Pickel B."/>
            <person name="Atanasova L."/>
            <person name="Karlsson M."/>
            <person name="Huettel B."/>
            <person name="Barry K.W."/>
            <person name="Haridas S."/>
            <person name="Chen C."/>
            <person name="Bauer D."/>
            <person name="Andreopoulos W."/>
            <person name="Pangilinan J."/>
            <person name="LaButti K."/>
            <person name="Riley R."/>
            <person name="Lipzen A."/>
            <person name="Clum A."/>
            <person name="Drula E."/>
            <person name="Henrissat B."/>
            <person name="Kohler A."/>
            <person name="Grigoriev I.V."/>
            <person name="Martin F.M."/>
            <person name="Hacquard S."/>
        </authorList>
    </citation>
    <scope>NUCLEOTIDE SEQUENCE</scope>
    <source>
        <strain evidence="1">MPI-CAGE-AT-0021</strain>
    </source>
</reference>
<dbReference type="EMBL" id="JAGMUU010000021">
    <property type="protein sequence ID" value="KAH7129342.1"/>
    <property type="molecule type" value="Genomic_DNA"/>
</dbReference>
<sequence length="240" mass="27306">MDNSESQQLLQTKLDSQVTKDTASMLSSRFEHLPLALVQAAAFIRENSRTPDKYIELLDRSDQDLIDLPSQPFETVGRDSDTRHPVAKTLMLSFDKIRVQSPLASDLPSFKCLLNRQGIPEGFVYDFYQCSKEKIRIREPRNNVGRKHAPKPSIGVDVKSVETNDSESEDFAVAAMTIIDVNSRTRVQDVDFVKSVGILKAFSFISEQEDGSLNMHRLVQLVTKRWLASQRSRNRFCIKK</sequence>
<dbReference type="Proteomes" id="UP000717696">
    <property type="component" value="Unassembled WGS sequence"/>
</dbReference>
<organism evidence="1 2">
    <name type="scientific">Dactylonectria estremocensis</name>
    <dbReference type="NCBI Taxonomy" id="1079267"/>
    <lineage>
        <taxon>Eukaryota</taxon>
        <taxon>Fungi</taxon>
        <taxon>Dikarya</taxon>
        <taxon>Ascomycota</taxon>
        <taxon>Pezizomycotina</taxon>
        <taxon>Sordariomycetes</taxon>
        <taxon>Hypocreomycetidae</taxon>
        <taxon>Hypocreales</taxon>
        <taxon>Nectriaceae</taxon>
        <taxon>Dactylonectria</taxon>
    </lineage>
</organism>
<keyword evidence="2" id="KW-1185">Reference proteome</keyword>
<name>A0A9P9E2C7_9HYPO</name>
<evidence type="ECO:0000313" key="2">
    <source>
        <dbReference type="Proteomes" id="UP000717696"/>
    </source>
</evidence>
<dbReference type="OrthoDB" id="626167at2759"/>
<protein>
    <submittedName>
        <fullName evidence="1">Uncharacterized protein</fullName>
    </submittedName>
</protein>
<accession>A0A9P9E2C7</accession>
<proteinExistence type="predicted"/>
<evidence type="ECO:0000313" key="1">
    <source>
        <dbReference type="EMBL" id="KAH7129342.1"/>
    </source>
</evidence>
<gene>
    <name evidence="1" type="ORF">B0J13DRAFT_530128</name>
</gene>